<organism evidence="9 10">
    <name type="scientific">Rhizoclosmatium globosum</name>
    <dbReference type="NCBI Taxonomy" id="329046"/>
    <lineage>
        <taxon>Eukaryota</taxon>
        <taxon>Fungi</taxon>
        <taxon>Fungi incertae sedis</taxon>
        <taxon>Chytridiomycota</taxon>
        <taxon>Chytridiomycota incertae sedis</taxon>
        <taxon>Chytridiomycetes</taxon>
        <taxon>Chytridiales</taxon>
        <taxon>Chytriomycetaceae</taxon>
        <taxon>Rhizoclosmatium</taxon>
    </lineage>
</organism>
<dbReference type="PANTHER" id="PTHR42881:SF2">
    <property type="entry name" value="PROLYL ENDOPEPTIDASE"/>
    <property type="match status" value="1"/>
</dbReference>
<dbReference type="Proteomes" id="UP000193642">
    <property type="component" value="Unassembled WGS sequence"/>
</dbReference>
<accession>A0A1Y2BXM4</accession>
<gene>
    <name evidence="9" type="ORF">BCR33DRAFT_681783</name>
</gene>
<dbReference type="GO" id="GO:0070012">
    <property type="term" value="F:oligopeptidase activity"/>
    <property type="evidence" value="ECO:0007669"/>
    <property type="project" value="TreeGrafter"/>
</dbReference>
<reference evidence="9 10" key="1">
    <citation type="submission" date="2016-07" db="EMBL/GenBank/DDBJ databases">
        <title>Pervasive Adenine N6-methylation of Active Genes in Fungi.</title>
        <authorList>
            <consortium name="DOE Joint Genome Institute"/>
            <person name="Mondo S.J."/>
            <person name="Dannebaum R.O."/>
            <person name="Kuo R.C."/>
            <person name="Labutti K."/>
            <person name="Haridas S."/>
            <person name="Kuo A."/>
            <person name="Salamov A."/>
            <person name="Ahrendt S.R."/>
            <person name="Lipzen A."/>
            <person name="Sullivan W."/>
            <person name="Andreopoulos W.B."/>
            <person name="Clum A."/>
            <person name="Lindquist E."/>
            <person name="Daum C."/>
            <person name="Ramamoorthy G.K."/>
            <person name="Gryganskyi A."/>
            <person name="Culley D."/>
            <person name="Magnuson J.K."/>
            <person name="James T.Y."/>
            <person name="O'Malley M.A."/>
            <person name="Stajich J.E."/>
            <person name="Spatafora J.W."/>
            <person name="Visel A."/>
            <person name="Grigoriev I.V."/>
        </authorList>
    </citation>
    <scope>NUCLEOTIDE SEQUENCE [LARGE SCALE GENOMIC DNA]</scope>
    <source>
        <strain evidence="9 10">JEL800</strain>
    </source>
</reference>
<dbReference type="Gene3D" id="3.40.50.1820">
    <property type="entry name" value="alpha/beta hydrolase"/>
    <property type="match status" value="1"/>
</dbReference>
<dbReference type="EC" id="3.4.21.-" evidence="6"/>
<dbReference type="GO" id="GO:0006508">
    <property type="term" value="P:proteolysis"/>
    <property type="evidence" value="ECO:0007669"/>
    <property type="project" value="UniProtKB-KW"/>
</dbReference>
<dbReference type="SUPFAM" id="SSF53474">
    <property type="entry name" value="alpha/beta-Hydrolases"/>
    <property type="match status" value="1"/>
</dbReference>
<keyword evidence="5 6" id="KW-0720">Serine protease</keyword>
<keyword evidence="4 6" id="KW-0378">Hydrolase</keyword>
<dbReference type="GO" id="GO:0004252">
    <property type="term" value="F:serine-type endopeptidase activity"/>
    <property type="evidence" value="ECO:0007669"/>
    <property type="project" value="UniProtKB-UniRule"/>
</dbReference>
<dbReference type="InterPro" id="IPR023302">
    <property type="entry name" value="Pept_S9A_N"/>
</dbReference>
<keyword evidence="10" id="KW-1185">Reference proteome</keyword>
<evidence type="ECO:0000259" key="8">
    <source>
        <dbReference type="Pfam" id="PF02897"/>
    </source>
</evidence>
<sequence>MPFNYPEVRREETPEILHGIPVQDPYRHLEDPDAPETVAFVEAQQKLFRDFVQGSDVREKVATRLTELNNFEKFGTPFKRGDNYYYFYNSGLQAQAVLYTQKTLDAEPSVFFDPNTLSADGTVSLNAYNFSKSGKLFAYALSTSGSDWVKIYVREVGSDKDLEQKPIEWAKFSKIEFTHDELGFFYTKYPTPNVSSEAAGTETDISTFAQVWYHKIGTSQDEDIVIYKNDDEPEYGQDDGYDVYITGETGRYLVLGIRKGCEPYNLVYYADLQEQFGCNSILGAPKLTEIVGEFNGSYFLIDSAGPILYFQTSFNAPKSRIVSYNVAAATKTVTTKTFSVSYENKETKTTTKTVSYVKPDFEEIISESHPISFVKGDAKNNKLVIVYMKDVKHVARVFDFGGNYLNDIELPSGCVIRGFGSEEGALFYNYASFITPGVIARYDFETGVSSIFRQTVVKGLEAEKYEVKQVFYNSEDGTRIPMWITHKKGLVLDGNNPTILYAYGGFGISLLPNFSLNFLSFVDSFDGVYALANIRGGGEYGQDWHDAGRLFNKQNCFTDFQYAARHLISEKYTQPAKLCINGGSNGGLLIGACLNQTPELFGLGIADVGVLDYLRYHKFTVGAAWASDYGYPDREEDFKYSLKISPVHNVDETKIYPAVLVVTGDHDDRVVPLHSMKFTATLQYKLPNNPSPIMMRVNKDAGHGAGKSVKQSIEEFADKLTFLSIVLNAPYTA</sequence>
<evidence type="ECO:0000256" key="5">
    <source>
        <dbReference type="ARBA" id="ARBA00022825"/>
    </source>
</evidence>
<evidence type="ECO:0000256" key="2">
    <source>
        <dbReference type="ARBA" id="ARBA00005228"/>
    </source>
</evidence>
<dbReference type="OrthoDB" id="248387at2759"/>
<dbReference type="PANTHER" id="PTHR42881">
    <property type="entry name" value="PROLYL ENDOPEPTIDASE"/>
    <property type="match status" value="1"/>
</dbReference>
<evidence type="ECO:0000256" key="4">
    <source>
        <dbReference type="ARBA" id="ARBA00022801"/>
    </source>
</evidence>
<evidence type="ECO:0000259" key="7">
    <source>
        <dbReference type="Pfam" id="PF00326"/>
    </source>
</evidence>
<dbReference type="InterPro" id="IPR029058">
    <property type="entry name" value="AB_hydrolase_fold"/>
</dbReference>
<dbReference type="Pfam" id="PF00326">
    <property type="entry name" value="Peptidase_S9"/>
    <property type="match status" value="1"/>
</dbReference>
<protein>
    <recommendedName>
        <fullName evidence="6">Prolyl endopeptidase</fullName>
        <ecNumber evidence="6">3.4.21.-</ecNumber>
    </recommendedName>
</protein>
<dbReference type="Gene3D" id="2.130.10.120">
    <property type="entry name" value="Prolyl oligopeptidase, N-terminal domain"/>
    <property type="match status" value="1"/>
</dbReference>
<dbReference type="PROSITE" id="PS00708">
    <property type="entry name" value="PRO_ENDOPEP_SER"/>
    <property type="match status" value="1"/>
</dbReference>
<dbReference type="FunFam" id="2.130.10.120:FF:000001">
    <property type="entry name" value="Prolyl endopeptidase"/>
    <property type="match status" value="1"/>
</dbReference>
<evidence type="ECO:0000313" key="9">
    <source>
        <dbReference type="EMBL" id="ORY39496.1"/>
    </source>
</evidence>
<comment type="caution">
    <text evidence="9">The sequence shown here is derived from an EMBL/GenBank/DDBJ whole genome shotgun (WGS) entry which is preliminary data.</text>
</comment>
<dbReference type="Pfam" id="PF02897">
    <property type="entry name" value="Peptidase_S9_N"/>
    <property type="match status" value="1"/>
</dbReference>
<name>A0A1Y2BXM4_9FUNG</name>
<dbReference type="InterPro" id="IPR051167">
    <property type="entry name" value="Prolyl_oligopep/macrocyclase"/>
</dbReference>
<dbReference type="SUPFAM" id="SSF50993">
    <property type="entry name" value="Peptidase/esterase 'gauge' domain"/>
    <property type="match status" value="1"/>
</dbReference>
<dbReference type="InterPro" id="IPR001375">
    <property type="entry name" value="Peptidase_S9_cat"/>
</dbReference>
<feature type="domain" description="Peptidase S9 prolyl oligopeptidase catalytic" evidence="7">
    <location>
        <begin position="513"/>
        <end position="727"/>
    </location>
</feature>
<comment type="similarity">
    <text evidence="2 6">Belongs to the peptidase S9A family.</text>
</comment>
<dbReference type="InterPro" id="IPR002471">
    <property type="entry name" value="Pept_S9_AS"/>
</dbReference>
<evidence type="ECO:0000256" key="3">
    <source>
        <dbReference type="ARBA" id="ARBA00022670"/>
    </source>
</evidence>
<dbReference type="AlphaFoldDB" id="A0A1Y2BXM4"/>
<dbReference type="EMBL" id="MCGO01000039">
    <property type="protein sequence ID" value="ORY39496.1"/>
    <property type="molecule type" value="Genomic_DNA"/>
</dbReference>
<feature type="domain" description="Peptidase S9A N-terminal" evidence="8">
    <location>
        <begin position="6"/>
        <end position="454"/>
    </location>
</feature>
<evidence type="ECO:0000256" key="1">
    <source>
        <dbReference type="ARBA" id="ARBA00001070"/>
    </source>
</evidence>
<dbReference type="PRINTS" id="PR00862">
    <property type="entry name" value="PROLIGOPTASE"/>
</dbReference>
<evidence type="ECO:0000313" key="10">
    <source>
        <dbReference type="Proteomes" id="UP000193642"/>
    </source>
</evidence>
<evidence type="ECO:0000256" key="6">
    <source>
        <dbReference type="RuleBase" id="RU368024"/>
    </source>
</evidence>
<dbReference type="FunFam" id="3.40.50.1820:FF:000005">
    <property type="entry name" value="Prolyl endopeptidase"/>
    <property type="match status" value="1"/>
</dbReference>
<proteinExistence type="inferred from homology"/>
<comment type="catalytic activity">
    <reaction evidence="1">
        <text>Hydrolysis of Pro-|-Xaa &gt;&gt; Ala-|-Xaa in oligopeptides.</text>
        <dbReference type="EC" id="3.4.21.26"/>
    </reaction>
</comment>
<keyword evidence="3 6" id="KW-0645">Protease</keyword>
<dbReference type="InterPro" id="IPR002470">
    <property type="entry name" value="Peptidase_S9A"/>
</dbReference>
<dbReference type="GO" id="GO:0005829">
    <property type="term" value="C:cytosol"/>
    <property type="evidence" value="ECO:0007669"/>
    <property type="project" value="TreeGrafter"/>
</dbReference>